<keyword evidence="3" id="KW-1185">Reference proteome</keyword>
<accession>A0A9E6Q0J4</accession>
<reference evidence="2 3" key="1">
    <citation type="journal article" date="2020" name="Microorganisms">
        <title>Reliable Identification of Environmental Pseudomonas Isolates Using the rpoD Gene.</title>
        <authorList>
            <consortium name="The Broad Institute Genome Sequencing Platform"/>
            <person name="Girard L."/>
            <person name="Lood C."/>
            <person name="Rokni-Zadeh H."/>
            <person name="van Noort V."/>
            <person name="Lavigne R."/>
            <person name="De Mot R."/>
        </authorList>
    </citation>
    <scope>NUCLEOTIDE SEQUENCE [LARGE SCALE GENOMIC DNA]</scope>
    <source>
        <strain evidence="2 3">RW9S1A</strain>
    </source>
</reference>
<sequence>MKGFEPLSVAEQQLLACCNSGQLARISKSRPHVPYPIRAIRAEFLRFLILGGDRDTAIHERGVRVQGAYITGVLDLRNSKTSTPFELRLCTFEQPLNLNEADITGTIRLTGCRLPELLANRSVLHGDLHLSNTWLERGLTAWNASVQGNLIVRKVKSDGALALPGTQISGMLHCSKSSLHAANGPALILNSITLGSDIHLADTRIQSLRCQNATISGGFRLHATTLLEHDGVALDLRGTQLRHNLLMVDAHIQGQLMLAATRVDGKLSLAGTFDGGGAEAIYAHGAVLQGEVSLSKGFNAKGAVRFSKAQIYDNAELLGRFEATGSAIIFDSAKIDGRLNLSRAEVYGEVRLITTKIGGQLICKGTQLHASDGYALSADAATIGRDAHFISGFVANGTVRLLCTTFEGDLIFNEARFDGNSTNRSLNANQSKVLGKVVLNVQASGSIAFNDACIEGELRCDRSLFAIEASETLSLKKTRIKGTLSLLKFTRPLNRASFEHAQVGRLDDDERTWGEQIVLNGFKYDALAANPPLTLNRRLKWLRSQVAVLRASNPPEPSGRCQRLARWLDKRWPAIRKASTRRAEDFRPQPWWQLKQVLEDSAHFAEARRVGIELETERRKLGLVDQPLDPERPNKGLLSRLLSRRLHWAYGHFTSYGYRPIRLFHYFFGTWLVCALIYWAAALVGIFAPTDPRIYQNPAYQACRPNNSEAWPPIEVRTKENWYLCSDLPAEYTGFSPLAYSLDVLMPFVDLKQETDWAPLVPTPNADPEQEFRALTAQHAVRLVIWLQTLIGWGIGLLAAAIISGLARKTE</sequence>
<feature type="transmembrane region" description="Helical" evidence="1">
    <location>
        <begin position="663"/>
        <end position="688"/>
    </location>
</feature>
<reference evidence="2 3" key="2">
    <citation type="journal article" date="2021" name="Microorganisms">
        <title>The Ever-Expanding Pseudomonas Genus: Description of 43 New Species and Partition of the Pseudomonas putida Group.</title>
        <authorList>
            <person name="Girard L."/>
            <person name="Lood C."/>
            <person name="Hofte M."/>
            <person name="Vandamme P."/>
            <person name="Rokni-Zadeh H."/>
            <person name="van Noort V."/>
            <person name="Lavigne R."/>
            <person name="De Mot R."/>
        </authorList>
    </citation>
    <scope>NUCLEOTIDE SEQUENCE [LARGE SCALE GENOMIC DNA]</scope>
    <source>
        <strain evidence="2 3">RW9S1A</strain>
    </source>
</reference>
<evidence type="ECO:0000256" key="1">
    <source>
        <dbReference type="SAM" id="Phobius"/>
    </source>
</evidence>
<dbReference type="Proteomes" id="UP000633418">
    <property type="component" value="Chromosome"/>
</dbReference>
<keyword evidence="1" id="KW-0812">Transmembrane</keyword>
<dbReference type="EMBL" id="CP077095">
    <property type="protein sequence ID" value="QXI40618.1"/>
    <property type="molecule type" value="Genomic_DNA"/>
</dbReference>
<name>A0A9E6Q0J4_9PSED</name>
<evidence type="ECO:0000313" key="2">
    <source>
        <dbReference type="EMBL" id="QXI40618.1"/>
    </source>
</evidence>
<feature type="transmembrane region" description="Helical" evidence="1">
    <location>
        <begin position="783"/>
        <end position="807"/>
    </location>
</feature>
<keyword evidence="1" id="KW-0472">Membrane</keyword>
<evidence type="ECO:0000313" key="3">
    <source>
        <dbReference type="Proteomes" id="UP000633418"/>
    </source>
</evidence>
<organism evidence="2 3">
    <name type="scientific">Pseudomonas xantholysinigenes</name>
    <dbReference type="NCBI Taxonomy" id="2745490"/>
    <lineage>
        <taxon>Bacteria</taxon>
        <taxon>Pseudomonadati</taxon>
        <taxon>Pseudomonadota</taxon>
        <taxon>Gammaproteobacteria</taxon>
        <taxon>Pseudomonadales</taxon>
        <taxon>Pseudomonadaceae</taxon>
        <taxon>Pseudomonas</taxon>
    </lineage>
</organism>
<dbReference type="AlphaFoldDB" id="A0A9E6Q0J4"/>
<proteinExistence type="predicted"/>
<dbReference type="RefSeq" id="WP_186657643.1">
    <property type="nucleotide sequence ID" value="NZ_CP077095.1"/>
</dbReference>
<dbReference type="KEGG" id="pxn:HU772_011305"/>
<gene>
    <name evidence="2" type="ORF">HU772_011305</name>
</gene>
<evidence type="ECO:0008006" key="4">
    <source>
        <dbReference type="Google" id="ProtNLM"/>
    </source>
</evidence>
<protein>
    <recommendedName>
        <fullName evidence="4">Membrane-associated oxidoreductase</fullName>
    </recommendedName>
</protein>
<keyword evidence="1" id="KW-1133">Transmembrane helix</keyword>